<organism evidence="2 8">
    <name type="scientific">Trichinella pseudospiralis</name>
    <name type="common">Parasitic roundworm</name>
    <dbReference type="NCBI Taxonomy" id="6337"/>
    <lineage>
        <taxon>Eukaryota</taxon>
        <taxon>Metazoa</taxon>
        <taxon>Ecdysozoa</taxon>
        <taxon>Nematoda</taxon>
        <taxon>Enoplea</taxon>
        <taxon>Dorylaimia</taxon>
        <taxon>Trichinellida</taxon>
        <taxon>Trichinellidae</taxon>
        <taxon>Trichinella</taxon>
    </lineage>
</organism>
<feature type="chain" id="PRO_5010442722" description="Secreted protein" evidence="1">
    <location>
        <begin position="19"/>
        <end position="99"/>
    </location>
</feature>
<evidence type="ECO:0000313" key="2">
    <source>
        <dbReference type="EMBL" id="KRX87573.1"/>
    </source>
</evidence>
<evidence type="ECO:0000313" key="5">
    <source>
        <dbReference type="EMBL" id="KRZ35963.1"/>
    </source>
</evidence>
<dbReference type="EMBL" id="JYDR01000119">
    <property type="protein sequence ID" value="KRY68121.1"/>
    <property type="molecule type" value="Genomic_DNA"/>
</dbReference>
<feature type="signal peptide" evidence="1">
    <location>
        <begin position="1"/>
        <end position="18"/>
    </location>
</feature>
<dbReference type="AlphaFoldDB" id="A0A0V0XI87"/>
<dbReference type="EMBL" id="JYDV01000081">
    <property type="protein sequence ID" value="KRZ35963.1"/>
    <property type="molecule type" value="Genomic_DNA"/>
</dbReference>
<keyword evidence="7" id="KW-1185">Reference proteome</keyword>
<evidence type="ECO:0000313" key="7">
    <source>
        <dbReference type="Proteomes" id="UP000054805"/>
    </source>
</evidence>
<reference evidence="6 7" key="1">
    <citation type="submission" date="2015-01" db="EMBL/GenBank/DDBJ databases">
        <title>Evolution of Trichinella species and genotypes.</title>
        <authorList>
            <person name="Korhonen P.K."/>
            <person name="Edoardo P."/>
            <person name="Giuseppe L.R."/>
            <person name="Gasser R.B."/>
        </authorList>
    </citation>
    <scope>NUCLEOTIDE SEQUENCE [LARGE SCALE GENOMIC DNA]</scope>
    <source>
        <strain evidence="3">ISS13</strain>
        <strain evidence="2">ISS141</strain>
        <strain evidence="5">ISS176</strain>
        <strain evidence="4">ISS588</strain>
    </source>
</reference>
<evidence type="ECO:0000313" key="4">
    <source>
        <dbReference type="EMBL" id="KRZ25093.1"/>
    </source>
</evidence>
<gene>
    <name evidence="3" type="ORF">T4A_1218</name>
    <name evidence="4" type="ORF">T4B_9389</name>
    <name evidence="5" type="ORF">T4C_2007</name>
    <name evidence="2" type="ORF">T4E_5210</name>
</gene>
<dbReference type="Proteomes" id="UP000054815">
    <property type="component" value="Unassembled WGS sequence"/>
</dbReference>
<dbReference type="EMBL" id="JYDU01000278">
    <property type="protein sequence ID" value="KRX87573.1"/>
    <property type="molecule type" value="Genomic_DNA"/>
</dbReference>
<protein>
    <recommendedName>
        <fullName evidence="9">Secreted protein</fullName>
    </recommendedName>
</protein>
<sequence>MRPVVLSIVTILYRCLPALLVCHCNCGFGFEFCSAQFLPFRRAPLAIQSGNCIQALEQSAIRSQQPWINPAKLSIFLLLRLAFEKHAFSYSPATAIRAN</sequence>
<dbReference type="Proteomes" id="UP000054632">
    <property type="component" value="Unassembled WGS sequence"/>
</dbReference>
<evidence type="ECO:0000313" key="6">
    <source>
        <dbReference type="Proteomes" id="UP000054632"/>
    </source>
</evidence>
<dbReference type="Proteomes" id="UP000054805">
    <property type="component" value="Unassembled WGS sequence"/>
</dbReference>
<evidence type="ECO:0000313" key="3">
    <source>
        <dbReference type="EMBL" id="KRY68121.1"/>
    </source>
</evidence>
<accession>A0A0V0XI87</accession>
<comment type="caution">
    <text evidence="2">The sequence shown here is derived from an EMBL/GenBank/DDBJ whole genome shotgun (WGS) entry which is preliminary data.</text>
</comment>
<dbReference type="Proteomes" id="UP000054826">
    <property type="component" value="Unassembled WGS sequence"/>
</dbReference>
<dbReference type="EMBL" id="JYDS01000108">
    <property type="protein sequence ID" value="KRZ25093.1"/>
    <property type="molecule type" value="Genomic_DNA"/>
</dbReference>
<proteinExistence type="predicted"/>
<name>A0A0V0XI87_TRIPS</name>
<evidence type="ECO:0008006" key="9">
    <source>
        <dbReference type="Google" id="ProtNLM"/>
    </source>
</evidence>
<evidence type="ECO:0000256" key="1">
    <source>
        <dbReference type="SAM" id="SignalP"/>
    </source>
</evidence>
<evidence type="ECO:0000313" key="8">
    <source>
        <dbReference type="Proteomes" id="UP000054815"/>
    </source>
</evidence>
<keyword evidence="1" id="KW-0732">Signal</keyword>